<feature type="region of interest" description="Disordered" evidence="1">
    <location>
        <begin position="359"/>
        <end position="380"/>
    </location>
</feature>
<feature type="region of interest" description="Disordered" evidence="1">
    <location>
        <begin position="234"/>
        <end position="272"/>
    </location>
</feature>
<protein>
    <submittedName>
        <fullName evidence="2">Uncharacterized protein</fullName>
    </submittedName>
</protein>
<evidence type="ECO:0000313" key="3">
    <source>
        <dbReference type="Proteomes" id="UP000813461"/>
    </source>
</evidence>
<evidence type="ECO:0000256" key="1">
    <source>
        <dbReference type="SAM" id="MobiDB-lite"/>
    </source>
</evidence>
<reference evidence="2" key="1">
    <citation type="journal article" date="2021" name="Nat. Commun.">
        <title>Genetic determinants of endophytism in the Arabidopsis root mycobiome.</title>
        <authorList>
            <person name="Mesny F."/>
            <person name="Miyauchi S."/>
            <person name="Thiergart T."/>
            <person name="Pickel B."/>
            <person name="Atanasova L."/>
            <person name="Karlsson M."/>
            <person name="Huettel B."/>
            <person name="Barry K.W."/>
            <person name="Haridas S."/>
            <person name="Chen C."/>
            <person name="Bauer D."/>
            <person name="Andreopoulos W."/>
            <person name="Pangilinan J."/>
            <person name="LaButti K."/>
            <person name="Riley R."/>
            <person name="Lipzen A."/>
            <person name="Clum A."/>
            <person name="Drula E."/>
            <person name="Henrissat B."/>
            <person name="Kohler A."/>
            <person name="Grigoriev I.V."/>
            <person name="Martin F.M."/>
            <person name="Hacquard S."/>
        </authorList>
    </citation>
    <scope>NUCLEOTIDE SEQUENCE</scope>
    <source>
        <strain evidence="2">MPI-SDFR-AT-0120</strain>
    </source>
</reference>
<feature type="region of interest" description="Disordered" evidence="1">
    <location>
        <begin position="90"/>
        <end position="181"/>
    </location>
</feature>
<feature type="compositionally biased region" description="Polar residues" evidence="1">
    <location>
        <begin position="117"/>
        <end position="126"/>
    </location>
</feature>
<gene>
    <name evidence="2" type="ORF">FB567DRAFT_323024</name>
</gene>
<evidence type="ECO:0000313" key="2">
    <source>
        <dbReference type="EMBL" id="KAH7089025.1"/>
    </source>
</evidence>
<feature type="compositionally biased region" description="Pro residues" evidence="1">
    <location>
        <begin position="367"/>
        <end position="376"/>
    </location>
</feature>
<organism evidence="2 3">
    <name type="scientific">Paraphoma chrysanthemicola</name>
    <dbReference type="NCBI Taxonomy" id="798071"/>
    <lineage>
        <taxon>Eukaryota</taxon>
        <taxon>Fungi</taxon>
        <taxon>Dikarya</taxon>
        <taxon>Ascomycota</taxon>
        <taxon>Pezizomycotina</taxon>
        <taxon>Dothideomycetes</taxon>
        <taxon>Pleosporomycetidae</taxon>
        <taxon>Pleosporales</taxon>
        <taxon>Pleosporineae</taxon>
        <taxon>Phaeosphaeriaceae</taxon>
        <taxon>Paraphoma</taxon>
    </lineage>
</organism>
<feature type="compositionally biased region" description="Basic residues" evidence="1">
    <location>
        <begin position="253"/>
        <end position="272"/>
    </location>
</feature>
<feature type="region of interest" description="Disordered" evidence="1">
    <location>
        <begin position="57"/>
        <end position="77"/>
    </location>
</feature>
<feature type="compositionally biased region" description="Basic and acidic residues" evidence="1">
    <location>
        <begin position="127"/>
        <end position="139"/>
    </location>
</feature>
<dbReference type="AlphaFoldDB" id="A0A8K0R8V6"/>
<dbReference type="Proteomes" id="UP000813461">
    <property type="component" value="Unassembled WGS sequence"/>
</dbReference>
<dbReference type="EMBL" id="JAGMVJ010000007">
    <property type="protein sequence ID" value="KAH7089025.1"/>
    <property type="molecule type" value="Genomic_DNA"/>
</dbReference>
<feature type="compositionally biased region" description="Polar residues" evidence="1">
    <location>
        <begin position="240"/>
        <end position="250"/>
    </location>
</feature>
<sequence>MCDDANFRGGRLRLTAFLRVVENGIPERPSRFKRRVPSAAPLSETTKQHMNYIETSSIDTPAHTRCQPSSSGLPQMSRDVRVVLSSDVARGAPGTDVSPGGLLNPLTSKVSVHDPLRTSTPAASSRESGENKTEEDFNRSETSVVANVIESARAPQKSKKDSNKTNSHGSSSTRKRRLPVQSLPLVRTITIDGLPDPSDAEDIFAVSINVVDPIDDSQMSTLFAVRSCDQGLGSPRRLTQLKSSPSSSDQGNRHPRSRSCRPRVKQSSSKRRTSLYKKALTNNLLQTQFVADGFEGDELNITTEKKRRRRAISTRPDPLPGSFPVGASLALATGMLPSPVNPHEAESFLSHETATPLTSEIIDKEPPPNQPVPGRPYVPDNRTSFSRCQREDQDTAICSQLLSITAPARCDSESSESDSSIDACSLDDEEIANADATEDSSLDCAFDQQPPRPTYTGDLRYFENAMYHLDNAESIRSHEHDFWSQYNLLE</sequence>
<accession>A0A8K0R8V6</accession>
<dbReference type="OrthoDB" id="3794585at2759"/>
<comment type="caution">
    <text evidence="2">The sequence shown here is derived from an EMBL/GenBank/DDBJ whole genome shotgun (WGS) entry which is preliminary data.</text>
</comment>
<keyword evidence="3" id="KW-1185">Reference proteome</keyword>
<proteinExistence type="predicted"/>
<name>A0A8K0R8V6_9PLEO</name>